<keyword evidence="1" id="KW-0812">Transmembrane</keyword>
<proteinExistence type="predicted"/>
<name>A0ABS7WVG6_9GAMM</name>
<dbReference type="EMBL" id="JAGXFD010000001">
    <property type="protein sequence ID" value="MBZ9566581.1"/>
    <property type="molecule type" value="Genomic_DNA"/>
</dbReference>
<evidence type="ECO:0000256" key="1">
    <source>
        <dbReference type="SAM" id="Phobius"/>
    </source>
</evidence>
<keyword evidence="1" id="KW-1133">Transmembrane helix</keyword>
<accession>A0ABS7WVG6</accession>
<comment type="caution">
    <text evidence="2">The sequence shown here is derived from an EMBL/GenBank/DDBJ whole genome shotgun (WGS) entry which is preliminary data.</text>
</comment>
<dbReference type="PANTHER" id="PTHR30093">
    <property type="entry name" value="GENERAL SECRETION PATHWAY PROTEIN G"/>
    <property type="match status" value="1"/>
</dbReference>
<dbReference type="NCBIfam" id="TIGR02532">
    <property type="entry name" value="IV_pilin_GFxxxE"/>
    <property type="match status" value="1"/>
</dbReference>
<sequence>MRRARGFTLVELVIVVAIAGILAAIAVPAYTQHLREARRDDARTTLMRLAYWMERHYAREDSYAVEALPSALTESDDYAFSLRQADDRRFVLAARPQGAQRKDACGELTLDSAGRRDAEGGAACW</sequence>
<organism evidence="2 3">
    <name type="scientific">Modicisalibacter tunisiensis</name>
    <dbReference type="NCBI Taxonomy" id="390637"/>
    <lineage>
        <taxon>Bacteria</taxon>
        <taxon>Pseudomonadati</taxon>
        <taxon>Pseudomonadota</taxon>
        <taxon>Gammaproteobacteria</taxon>
        <taxon>Oceanospirillales</taxon>
        <taxon>Halomonadaceae</taxon>
        <taxon>Modicisalibacter</taxon>
    </lineage>
</organism>
<gene>
    <name evidence="2" type="ORF">KGQ91_02620</name>
</gene>
<keyword evidence="3" id="KW-1185">Reference proteome</keyword>
<dbReference type="InterPro" id="IPR031982">
    <property type="entry name" value="PilE-like"/>
</dbReference>
<dbReference type="SUPFAM" id="SSF54523">
    <property type="entry name" value="Pili subunits"/>
    <property type="match status" value="1"/>
</dbReference>
<dbReference type="Gene3D" id="3.30.700.10">
    <property type="entry name" value="Glycoprotein, Type 4 Pilin"/>
    <property type="match status" value="1"/>
</dbReference>
<dbReference type="PANTHER" id="PTHR30093:SF47">
    <property type="entry name" value="TYPE IV PILUS NON-CORE MINOR PILIN PILE"/>
    <property type="match status" value="1"/>
</dbReference>
<dbReference type="Proteomes" id="UP001319883">
    <property type="component" value="Unassembled WGS sequence"/>
</dbReference>
<feature type="transmembrane region" description="Helical" evidence="1">
    <location>
        <begin position="7"/>
        <end position="30"/>
    </location>
</feature>
<dbReference type="InterPro" id="IPR012902">
    <property type="entry name" value="N_methyl_site"/>
</dbReference>
<reference evidence="2 3" key="1">
    <citation type="submission" date="2021-05" db="EMBL/GenBank/DDBJ databases">
        <title>Petroleum and Energy Research Collection (APPE): ex situ preservation of microbial diversity associated with the oil industry and exploitation of its biotechnological potential.</title>
        <authorList>
            <person name="Paixao C.T.M."/>
            <person name="Gomes M.B."/>
            <person name="Oliveira V.M."/>
        </authorList>
    </citation>
    <scope>NUCLEOTIDE SEQUENCE [LARGE SCALE GENOMIC DNA]</scope>
    <source>
        <strain evidence="2 3">LIT2</strain>
    </source>
</reference>
<keyword evidence="1" id="KW-0472">Membrane</keyword>
<dbReference type="RefSeq" id="WP_224420183.1">
    <property type="nucleotide sequence ID" value="NZ_JAGXFD010000001.1"/>
</dbReference>
<dbReference type="Pfam" id="PF16732">
    <property type="entry name" value="ComP_DUS"/>
    <property type="match status" value="1"/>
</dbReference>
<evidence type="ECO:0000313" key="2">
    <source>
        <dbReference type="EMBL" id="MBZ9566581.1"/>
    </source>
</evidence>
<dbReference type="InterPro" id="IPR045584">
    <property type="entry name" value="Pilin-like"/>
</dbReference>
<dbReference type="Pfam" id="PF07963">
    <property type="entry name" value="N_methyl"/>
    <property type="match status" value="1"/>
</dbReference>
<protein>
    <submittedName>
        <fullName evidence="2">Prepilin-type N-terminal cleavage/methylation domain-containing protein</fullName>
    </submittedName>
</protein>
<evidence type="ECO:0000313" key="3">
    <source>
        <dbReference type="Proteomes" id="UP001319883"/>
    </source>
</evidence>
<dbReference type="PROSITE" id="PS00409">
    <property type="entry name" value="PROKAR_NTER_METHYL"/>
    <property type="match status" value="1"/>
</dbReference>